<reference evidence="1" key="1">
    <citation type="submission" date="2022-04" db="EMBL/GenBank/DDBJ databases">
        <title>Genome of the entomopathogenic fungus Entomophthora muscae.</title>
        <authorList>
            <person name="Elya C."/>
            <person name="Lovett B.R."/>
            <person name="Lee E."/>
            <person name="Macias A.M."/>
            <person name="Hajek A.E."/>
            <person name="De Bivort B.L."/>
            <person name="Kasson M.T."/>
            <person name="De Fine Licht H.H."/>
            <person name="Stajich J.E."/>
        </authorList>
    </citation>
    <scope>NUCLEOTIDE SEQUENCE</scope>
    <source>
        <strain evidence="1">Berkeley</strain>
    </source>
</reference>
<evidence type="ECO:0000313" key="2">
    <source>
        <dbReference type="Proteomes" id="UP001165960"/>
    </source>
</evidence>
<proteinExistence type="predicted"/>
<evidence type="ECO:0000313" key="1">
    <source>
        <dbReference type="EMBL" id="KAJ9071219.1"/>
    </source>
</evidence>
<sequence length="169" mass="18870">MACQGYAYKIDSLLNGLIAVDIKEGISIAIDMPFQGRFQIIYSLQPNSKPKRKACDRCRKSKTRCRSANGHCEHCSKKGLVCTFTNPPLPKAQTIQKLSPPKPHHKPSLMTPDYNVPLRDSIPIFNDLAKYSLNPPILSHPFLIFLSLNSPFINHPKNTSIASAPLNFI</sequence>
<protein>
    <submittedName>
        <fullName evidence="1">Gypsy retrotransposon integrase-like protein 1</fullName>
    </submittedName>
</protein>
<organism evidence="1 2">
    <name type="scientific">Entomophthora muscae</name>
    <dbReference type="NCBI Taxonomy" id="34485"/>
    <lineage>
        <taxon>Eukaryota</taxon>
        <taxon>Fungi</taxon>
        <taxon>Fungi incertae sedis</taxon>
        <taxon>Zoopagomycota</taxon>
        <taxon>Entomophthoromycotina</taxon>
        <taxon>Entomophthoromycetes</taxon>
        <taxon>Entomophthorales</taxon>
        <taxon>Entomophthoraceae</taxon>
        <taxon>Entomophthora</taxon>
    </lineage>
</organism>
<name>A0ACC2T9I3_9FUNG</name>
<keyword evidence="2" id="KW-1185">Reference proteome</keyword>
<dbReference type="EMBL" id="QTSX02003440">
    <property type="protein sequence ID" value="KAJ9071219.1"/>
    <property type="molecule type" value="Genomic_DNA"/>
</dbReference>
<comment type="caution">
    <text evidence="1">The sequence shown here is derived from an EMBL/GenBank/DDBJ whole genome shotgun (WGS) entry which is preliminary data.</text>
</comment>
<dbReference type="Proteomes" id="UP001165960">
    <property type="component" value="Unassembled WGS sequence"/>
</dbReference>
<accession>A0ACC2T9I3</accession>
<gene>
    <name evidence="1" type="primary">GIN1_9</name>
    <name evidence="1" type="ORF">DSO57_1039176</name>
</gene>